<name>A0A699UG88_TANCI</name>
<dbReference type="AlphaFoldDB" id="A0A699UG88"/>
<feature type="region of interest" description="Disordered" evidence="1">
    <location>
        <begin position="1"/>
        <end position="20"/>
    </location>
</feature>
<protein>
    <submittedName>
        <fullName evidence="2">Uncharacterized protein</fullName>
    </submittedName>
</protein>
<organism evidence="2">
    <name type="scientific">Tanacetum cinerariifolium</name>
    <name type="common">Dalmatian daisy</name>
    <name type="synonym">Chrysanthemum cinerariifolium</name>
    <dbReference type="NCBI Taxonomy" id="118510"/>
    <lineage>
        <taxon>Eukaryota</taxon>
        <taxon>Viridiplantae</taxon>
        <taxon>Streptophyta</taxon>
        <taxon>Embryophyta</taxon>
        <taxon>Tracheophyta</taxon>
        <taxon>Spermatophyta</taxon>
        <taxon>Magnoliopsida</taxon>
        <taxon>eudicotyledons</taxon>
        <taxon>Gunneridae</taxon>
        <taxon>Pentapetalae</taxon>
        <taxon>asterids</taxon>
        <taxon>campanulids</taxon>
        <taxon>Asterales</taxon>
        <taxon>Asteraceae</taxon>
        <taxon>Asteroideae</taxon>
        <taxon>Anthemideae</taxon>
        <taxon>Anthemidinae</taxon>
        <taxon>Tanacetum</taxon>
    </lineage>
</organism>
<evidence type="ECO:0000313" key="2">
    <source>
        <dbReference type="EMBL" id="GFD22012.1"/>
    </source>
</evidence>
<sequence length="97" mass="10707">ATFRYLIPDDETREPGQPDYSGSIVLSSRMIFENVIKPYLTSYIGRGLSLSSNTPPGSSALLKATNGKWDSGSVHLQKQADIWGDVVHELMRGHNTE</sequence>
<comment type="caution">
    <text evidence="2">The sequence shown here is derived from an EMBL/GenBank/DDBJ whole genome shotgun (WGS) entry which is preliminary data.</text>
</comment>
<gene>
    <name evidence="2" type="ORF">Tci_893981</name>
</gene>
<reference evidence="2" key="1">
    <citation type="journal article" date="2019" name="Sci. Rep.">
        <title>Draft genome of Tanacetum cinerariifolium, the natural source of mosquito coil.</title>
        <authorList>
            <person name="Yamashiro T."/>
            <person name="Shiraishi A."/>
            <person name="Satake H."/>
            <person name="Nakayama K."/>
        </authorList>
    </citation>
    <scope>NUCLEOTIDE SEQUENCE</scope>
</reference>
<accession>A0A699UG88</accession>
<proteinExistence type="predicted"/>
<dbReference type="EMBL" id="BKCJ011333891">
    <property type="protein sequence ID" value="GFD22012.1"/>
    <property type="molecule type" value="Genomic_DNA"/>
</dbReference>
<feature type="non-terminal residue" evidence="2">
    <location>
        <position position="1"/>
    </location>
</feature>
<evidence type="ECO:0000256" key="1">
    <source>
        <dbReference type="SAM" id="MobiDB-lite"/>
    </source>
</evidence>